<dbReference type="InterPro" id="IPR025166">
    <property type="entry name" value="Integrase_DNA_bind_dom"/>
</dbReference>
<evidence type="ECO:0000313" key="6">
    <source>
        <dbReference type="EMBL" id="UUX50889.1"/>
    </source>
</evidence>
<dbReference type="Pfam" id="PF00589">
    <property type="entry name" value="Phage_integrase"/>
    <property type="match status" value="1"/>
</dbReference>
<feature type="domain" description="Tyr recombinase" evidence="5">
    <location>
        <begin position="199"/>
        <end position="373"/>
    </location>
</feature>
<dbReference type="AlphaFoldDB" id="A0A9J7AWS1"/>
<dbReference type="GO" id="GO:0006310">
    <property type="term" value="P:DNA recombination"/>
    <property type="evidence" value="ECO:0007669"/>
    <property type="project" value="UniProtKB-KW"/>
</dbReference>
<organism evidence="6 7">
    <name type="scientific">Nisaea acidiphila</name>
    <dbReference type="NCBI Taxonomy" id="1862145"/>
    <lineage>
        <taxon>Bacteria</taxon>
        <taxon>Pseudomonadati</taxon>
        <taxon>Pseudomonadota</taxon>
        <taxon>Alphaproteobacteria</taxon>
        <taxon>Rhodospirillales</taxon>
        <taxon>Thalassobaculaceae</taxon>
        <taxon>Nisaea</taxon>
    </lineage>
</organism>
<evidence type="ECO:0000256" key="2">
    <source>
        <dbReference type="ARBA" id="ARBA00022908"/>
    </source>
</evidence>
<dbReference type="KEGG" id="naci:NUH88_04125"/>
<protein>
    <submittedName>
        <fullName evidence="6">Site-specific integrase</fullName>
    </submittedName>
</protein>
<dbReference type="InterPro" id="IPR013762">
    <property type="entry name" value="Integrase-like_cat_sf"/>
</dbReference>
<dbReference type="GO" id="GO:0015074">
    <property type="term" value="P:DNA integration"/>
    <property type="evidence" value="ECO:0007669"/>
    <property type="project" value="UniProtKB-KW"/>
</dbReference>
<keyword evidence="3" id="KW-0238">DNA-binding</keyword>
<dbReference type="CDD" id="cd00796">
    <property type="entry name" value="INT_Rci_Hp1_C"/>
    <property type="match status" value="1"/>
</dbReference>
<dbReference type="InterPro" id="IPR002104">
    <property type="entry name" value="Integrase_catalytic"/>
</dbReference>
<dbReference type="SUPFAM" id="SSF56349">
    <property type="entry name" value="DNA breaking-rejoining enzymes"/>
    <property type="match status" value="1"/>
</dbReference>
<proteinExistence type="inferred from homology"/>
<evidence type="ECO:0000313" key="7">
    <source>
        <dbReference type="Proteomes" id="UP001060336"/>
    </source>
</evidence>
<dbReference type="EMBL" id="CP102480">
    <property type="protein sequence ID" value="UUX50889.1"/>
    <property type="molecule type" value="Genomic_DNA"/>
</dbReference>
<gene>
    <name evidence="6" type="ORF">NUH88_04125</name>
</gene>
<sequence length="390" mass="44526">MAELLTDQIVRRASAGSRAQAFFWDDQIKGFALRVTNRGTKAFVLDYRIKGRQRRITIGNYPDWTVAAARDRAKTMKREVDLGGDPMGARHEDRQAATMQDLWDRYRDEHLVHKTDRSRKDEAAMWESLILPALGREKVRDMSTDQIEQLHWDISEKRGTPVRANRVLEVVRKSMNLAIRWGWRSENPVTGIKKNPEQKRERYLSSDEIARLNAALEEHPEQVSADAIRILMLTGARRGEVLNATWDMFDLEKGIWTMPSAHTKQRRSHRVPLATSAVELLRRLRETSKGRYVFAGKSPDHPLTDIKRTWKSLCQKAGIENARIHDLRHSFASILVSQGASLPLIGAMLGHTQVQTTQRYAHLYDEPLRGAAELVSRAINGTSEKPGRGE</sequence>
<evidence type="ECO:0000256" key="1">
    <source>
        <dbReference type="ARBA" id="ARBA00008857"/>
    </source>
</evidence>
<keyword evidence="2" id="KW-0229">DNA integration</keyword>
<dbReference type="PANTHER" id="PTHR30629">
    <property type="entry name" value="PROPHAGE INTEGRASE"/>
    <property type="match status" value="1"/>
</dbReference>
<dbReference type="InterPro" id="IPR038488">
    <property type="entry name" value="Integrase_DNA-bd_sf"/>
</dbReference>
<dbReference type="Pfam" id="PF13356">
    <property type="entry name" value="Arm-DNA-bind_3"/>
    <property type="match status" value="1"/>
</dbReference>
<dbReference type="RefSeq" id="WP_257770137.1">
    <property type="nucleotide sequence ID" value="NZ_CP102480.1"/>
</dbReference>
<evidence type="ECO:0000256" key="4">
    <source>
        <dbReference type="ARBA" id="ARBA00023172"/>
    </source>
</evidence>
<dbReference type="GO" id="GO:0003677">
    <property type="term" value="F:DNA binding"/>
    <property type="evidence" value="ECO:0007669"/>
    <property type="project" value="UniProtKB-KW"/>
</dbReference>
<keyword evidence="4" id="KW-0233">DNA recombination</keyword>
<keyword evidence="7" id="KW-1185">Reference proteome</keyword>
<evidence type="ECO:0000256" key="3">
    <source>
        <dbReference type="ARBA" id="ARBA00023125"/>
    </source>
</evidence>
<dbReference type="InterPro" id="IPR011010">
    <property type="entry name" value="DNA_brk_join_enz"/>
</dbReference>
<reference evidence="6" key="1">
    <citation type="submission" date="2022-08" db="EMBL/GenBank/DDBJ databases">
        <title>Nisaea acidiphila sp. nov., isolated from a marine algal debris and emended description of the genus Nisaea Urios et al. 2008.</title>
        <authorList>
            <person name="Kwon K."/>
        </authorList>
    </citation>
    <scope>NUCLEOTIDE SEQUENCE</scope>
    <source>
        <strain evidence="6">MEBiC11861</strain>
    </source>
</reference>
<dbReference type="Gene3D" id="1.10.443.10">
    <property type="entry name" value="Intergrase catalytic core"/>
    <property type="match status" value="1"/>
</dbReference>
<dbReference type="InterPro" id="IPR050808">
    <property type="entry name" value="Phage_Integrase"/>
</dbReference>
<dbReference type="PROSITE" id="PS51898">
    <property type="entry name" value="TYR_RECOMBINASE"/>
    <property type="match status" value="1"/>
</dbReference>
<dbReference type="Gene3D" id="3.30.160.390">
    <property type="entry name" value="Integrase, DNA-binding domain"/>
    <property type="match status" value="1"/>
</dbReference>
<dbReference type="InterPro" id="IPR010998">
    <property type="entry name" value="Integrase_recombinase_N"/>
</dbReference>
<evidence type="ECO:0000259" key="5">
    <source>
        <dbReference type="PROSITE" id="PS51898"/>
    </source>
</evidence>
<comment type="similarity">
    <text evidence="1">Belongs to the 'phage' integrase family.</text>
</comment>
<name>A0A9J7AWS1_9PROT</name>
<dbReference type="Proteomes" id="UP001060336">
    <property type="component" value="Chromosome"/>
</dbReference>
<dbReference type="PANTHER" id="PTHR30629:SF2">
    <property type="entry name" value="PROPHAGE INTEGRASE INTS-RELATED"/>
    <property type="match status" value="1"/>
</dbReference>
<accession>A0A9J7AWS1</accession>
<dbReference type="Gene3D" id="1.10.150.130">
    <property type="match status" value="1"/>
</dbReference>